<sequence length="68" mass="7990">MKLTAAQLVQRRKKNRESQRKSRQRVKNQINTLERQNKELESNNVSLRERLLHTSAAIEVLEKGANLH</sequence>
<dbReference type="RefSeq" id="XP_014551511.1">
    <property type="nucleotide sequence ID" value="XM_014696025.1"/>
</dbReference>
<dbReference type="InterPro" id="IPR004827">
    <property type="entry name" value="bZIP"/>
</dbReference>
<organism evidence="3 4">
    <name type="scientific">Bipolaris victoriae (strain FI3)</name>
    <name type="common">Victoria blight of oats agent</name>
    <name type="synonym">Cochliobolus victoriae</name>
    <dbReference type="NCBI Taxonomy" id="930091"/>
    <lineage>
        <taxon>Eukaryota</taxon>
        <taxon>Fungi</taxon>
        <taxon>Dikarya</taxon>
        <taxon>Ascomycota</taxon>
        <taxon>Pezizomycotina</taxon>
        <taxon>Dothideomycetes</taxon>
        <taxon>Pleosporomycetidae</taxon>
        <taxon>Pleosporales</taxon>
        <taxon>Pleosporineae</taxon>
        <taxon>Pleosporaceae</taxon>
        <taxon>Bipolaris</taxon>
    </lineage>
</organism>
<feature type="region of interest" description="Disordered" evidence="1">
    <location>
        <begin position="1"/>
        <end position="35"/>
    </location>
</feature>
<evidence type="ECO:0000313" key="4">
    <source>
        <dbReference type="Proteomes" id="UP000054337"/>
    </source>
</evidence>
<dbReference type="PROSITE" id="PS50217">
    <property type="entry name" value="BZIP"/>
    <property type="match status" value="1"/>
</dbReference>
<dbReference type="OrthoDB" id="10598346at2759"/>
<dbReference type="EMBL" id="KI968828">
    <property type="protein sequence ID" value="EUN21935.1"/>
    <property type="molecule type" value="Genomic_DNA"/>
</dbReference>
<dbReference type="Pfam" id="PF00170">
    <property type="entry name" value="bZIP_1"/>
    <property type="match status" value="1"/>
</dbReference>
<dbReference type="Proteomes" id="UP000054337">
    <property type="component" value="Unassembled WGS sequence"/>
</dbReference>
<dbReference type="SMART" id="SM00338">
    <property type="entry name" value="BRLZ"/>
    <property type="match status" value="1"/>
</dbReference>
<reference evidence="3 4" key="1">
    <citation type="journal article" date="2013" name="PLoS Genet.">
        <title>Comparative genome structure, secondary metabolite, and effector coding capacity across Cochliobolus pathogens.</title>
        <authorList>
            <person name="Condon B.J."/>
            <person name="Leng Y."/>
            <person name="Wu D."/>
            <person name="Bushley K.E."/>
            <person name="Ohm R.A."/>
            <person name="Otillar R."/>
            <person name="Martin J."/>
            <person name="Schackwitz W."/>
            <person name="Grimwood J."/>
            <person name="MohdZainudin N."/>
            <person name="Xue C."/>
            <person name="Wang R."/>
            <person name="Manning V.A."/>
            <person name="Dhillon B."/>
            <person name="Tu Z.J."/>
            <person name="Steffenson B.J."/>
            <person name="Salamov A."/>
            <person name="Sun H."/>
            <person name="Lowry S."/>
            <person name="LaButti K."/>
            <person name="Han J."/>
            <person name="Copeland A."/>
            <person name="Lindquist E."/>
            <person name="Barry K."/>
            <person name="Schmutz J."/>
            <person name="Baker S.E."/>
            <person name="Ciuffetti L.M."/>
            <person name="Grigoriev I.V."/>
            <person name="Zhong S."/>
            <person name="Turgeon B.G."/>
        </authorList>
    </citation>
    <scope>NUCLEOTIDE SEQUENCE [LARGE SCALE GENOMIC DNA]</scope>
    <source>
        <strain evidence="3 4">FI3</strain>
    </source>
</reference>
<protein>
    <recommendedName>
        <fullName evidence="2">BZIP domain-containing protein</fullName>
    </recommendedName>
</protein>
<evidence type="ECO:0000313" key="3">
    <source>
        <dbReference type="EMBL" id="EUN21935.1"/>
    </source>
</evidence>
<dbReference type="SUPFAM" id="SSF57959">
    <property type="entry name" value="Leucine zipper domain"/>
    <property type="match status" value="1"/>
</dbReference>
<feature type="compositionally biased region" description="Basic residues" evidence="1">
    <location>
        <begin position="10"/>
        <end position="26"/>
    </location>
</feature>
<evidence type="ECO:0000259" key="2">
    <source>
        <dbReference type="PROSITE" id="PS50217"/>
    </source>
</evidence>
<dbReference type="Gene3D" id="1.20.5.170">
    <property type="match status" value="1"/>
</dbReference>
<feature type="domain" description="BZIP" evidence="2">
    <location>
        <begin position="10"/>
        <end position="51"/>
    </location>
</feature>
<dbReference type="CDD" id="cd14686">
    <property type="entry name" value="bZIP"/>
    <property type="match status" value="1"/>
</dbReference>
<evidence type="ECO:0000256" key="1">
    <source>
        <dbReference type="SAM" id="MobiDB-lite"/>
    </source>
</evidence>
<keyword evidence="4" id="KW-1185">Reference proteome</keyword>
<dbReference type="GeneID" id="26250243"/>
<dbReference type="GO" id="GO:0003700">
    <property type="term" value="F:DNA-binding transcription factor activity"/>
    <property type="evidence" value="ECO:0007669"/>
    <property type="project" value="InterPro"/>
</dbReference>
<accession>W7E7J1</accession>
<proteinExistence type="predicted"/>
<gene>
    <name evidence="3" type="ORF">COCVIDRAFT_112805</name>
</gene>
<dbReference type="PROSITE" id="PS00036">
    <property type="entry name" value="BZIP_BASIC"/>
    <property type="match status" value="1"/>
</dbReference>
<dbReference type="HOGENOM" id="CLU_196943_0_0_1"/>
<name>W7E7J1_BIPV3</name>
<dbReference type="AlphaFoldDB" id="W7E7J1"/>
<dbReference type="InterPro" id="IPR046347">
    <property type="entry name" value="bZIP_sf"/>
</dbReference>